<sequence>MLQVESVFQNVNGKPILDQVSFHVKKGSCFGIIGPNGSGKTTLLKSISGYYRPVSGTIRFQGKEVHEFSRKKLAQKMAVLSQESLPNYPITVFDTVLMGRYPHLKWYQREGKKDLEKVDEILELTSLTHLREQTLDTLSGGERQRVAIAKAMAQEPELLLLDEPTTYLDIGHQISLLKLVKTWQNESGLTVIMVLHDLNLASQFCDQLLLLHQGKVVKIGSSKEVIKKDMLEKVYETIPEIIPHPKTDVPQVILGI</sequence>
<gene>
    <name evidence="6" type="ORF">EDD68_11441</name>
</gene>
<dbReference type="Gene3D" id="3.40.50.300">
    <property type="entry name" value="P-loop containing nucleotide triphosphate hydrolases"/>
    <property type="match status" value="1"/>
</dbReference>
<evidence type="ECO:0000313" key="6">
    <source>
        <dbReference type="EMBL" id="TCT20357.1"/>
    </source>
</evidence>
<dbReference type="AlphaFoldDB" id="A0A4R3MX78"/>
<evidence type="ECO:0000259" key="5">
    <source>
        <dbReference type="PROSITE" id="PS50893"/>
    </source>
</evidence>
<dbReference type="PANTHER" id="PTHR42794:SF1">
    <property type="entry name" value="HEMIN IMPORT ATP-BINDING PROTEIN HMUV"/>
    <property type="match status" value="1"/>
</dbReference>
<dbReference type="InterPro" id="IPR003439">
    <property type="entry name" value="ABC_transporter-like_ATP-bd"/>
</dbReference>
<dbReference type="GO" id="GO:0005524">
    <property type="term" value="F:ATP binding"/>
    <property type="evidence" value="ECO:0007669"/>
    <property type="project" value="UniProtKB-KW"/>
</dbReference>
<dbReference type="PANTHER" id="PTHR42794">
    <property type="entry name" value="HEMIN IMPORT ATP-BINDING PROTEIN HMUV"/>
    <property type="match status" value="1"/>
</dbReference>
<evidence type="ECO:0000256" key="2">
    <source>
        <dbReference type="ARBA" id="ARBA00022741"/>
    </source>
</evidence>
<dbReference type="OrthoDB" id="9787851at2"/>
<comment type="caution">
    <text evidence="6">The sequence shown here is derived from an EMBL/GenBank/DDBJ whole genome shotgun (WGS) entry which is preliminary data.</text>
</comment>
<dbReference type="FunFam" id="3.40.50.300:FF:000134">
    <property type="entry name" value="Iron-enterobactin ABC transporter ATP-binding protein"/>
    <property type="match status" value="1"/>
</dbReference>
<keyword evidence="3 6" id="KW-0067">ATP-binding</keyword>
<dbReference type="InterPro" id="IPR027417">
    <property type="entry name" value="P-loop_NTPase"/>
</dbReference>
<protein>
    <submittedName>
        <fullName evidence="6">Iron complex transport system ATP-binding protein</fullName>
    </submittedName>
</protein>
<dbReference type="Proteomes" id="UP000294650">
    <property type="component" value="Unassembled WGS sequence"/>
</dbReference>
<dbReference type="InterPro" id="IPR017871">
    <property type="entry name" value="ABC_transporter-like_CS"/>
</dbReference>
<dbReference type="PROSITE" id="PS50893">
    <property type="entry name" value="ABC_TRANSPORTER_2"/>
    <property type="match status" value="1"/>
</dbReference>
<dbReference type="CDD" id="cd03214">
    <property type="entry name" value="ABC_Iron-Siderophores_B12_Hemin"/>
    <property type="match status" value="1"/>
</dbReference>
<keyword evidence="2" id="KW-0547">Nucleotide-binding</keyword>
<keyword evidence="1" id="KW-0813">Transport</keyword>
<keyword evidence="7" id="KW-1185">Reference proteome</keyword>
<organism evidence="6 7">
    <name type="scientific">Melghiribacillus thermohalophilus</name>
    <dbReference type="NCBI Taxonomy" id="1324956"/>
    <lineage>
        <taxon>Bacteria</taxon>
        <taxon>Bacillati</taxon>
        <taxon>Bacillota</taxon>
        <taxon>Bacilli</taxon>
        <taxon>Bacillales</taxon>
        <taxon>Bacillaceae</taxon>
        <taxon>Melghiribacillus</taxon>
    </lineage>
</organism>
<dbReference type="PROSITE" id="PS00211">
    <property type="entry name" value="ABC_TRANSPORTER_1"/>
    <property type="match status" value="1"/>
</dbReference>
<accession>A0A4R3MX78</accession>
<evidence type="ECO:0000256" key="4">
    <source>
        <dbReference type="ARBA" id="ARBA00022967"/>
    </source>
</evidence>
<dbReference type="EMBL" id="SMAN01000014">
    <property type="protein sequence ID" value="TCT20357.1"/>
    <property type="molecule type" value="Genomic_DNA"/>
</dbReference>
<reference evidence="6 7" key="1">
    <citation type="submission" date="2019-03" db="EMBL/GenBank/DDBJ databases">
        <title>Genomic Encyclopedia of Type Strains, Phase IV (KMG-IV): sequencing the most valuable type-strain genomes for metagenomic binning, comparative biology and taxonomic classification.</title>
        <authorList>
            <person name="Goeker M."/>
        </authorList>
    </citation>
    <scope>NUCLEOTIDE SEQUENCE [LARGE SCALE GENOMIC DNA]</scope>
    <source>
        <strain evidence="6 7">DSM 25894</strain>
    </source>
</reference>
<dbReference type="SMART" id="SM00382">
    <property type="entry name" value="AAA"/>
    <property type="match status" value="1"/>
</dbReference>
<dbReference type="SUPFAM" id="SSF52540">
    <property type="entry name" value="P-loop containing nucleoside triphosphate hydrolases"/>
    <property type="match status" value="1"/>
</dbReference>
<evidence type="ECO:0000256" key="3">
    <source>
        <dbReference type="ARBA" id="ARBA00022840"/>
    </source>
</evidence>
<dbReference type="GO" id="GO:0016887">
    <property type="term" value="F:ATP hydrolysis activity"/>
    <property type="evidence" value="ECO:0007669"/>
    <property type="project" value="InterPro"/>
</dbReference>
<evidence type="ECO:0000256" key="1">
    <source>
        <dbReference type="ARBA" id="ARBA00022448"/>
    </source>
</evidence>
<proteinExistence type="predicted"/>
<dbReference type="Pfam" id="PF00005">
    <property type="entry name" value="ABC_tran"/>
    <property type="match status" value="1"/>
</dbReference>
<evidence type="ECO:0000313" key="7">
    <source>
        <dbReference type="Proteomes" id="UP000294650"/>
    </source>
</evidence>
<dbReference type="RefSeq" id="WP_132372141.1">
    <property type="nucleotide sequence ID" value="NZ_SMAN01000014.1"/>
</dbReference>
<dbReference type="InterPro" id="IPR003593">
    <property type="entry name" value="AAA+_ATPase"/>
</dbReference>
<name>A0A4R3MX78_9BACI</name>
<feature type="domain" description="ABC transporter" evidence="5">
    <location>
        <begin position="2"/>
        <end position="238"/>
    </location>
</feature>
<keyword evidence="4" id="KW-1278">Translocase</keyword>